<sequence length="23" mass="2732">ITTLAENFEDFIRGLENAEKYEE</sequence>
<dbReference type="AlphaFoldDB" id="A0A6I0K297"/>
<name>A0A6I0K297_BACUN</name>
<dbReference type="EMBL" id="WCUG01000261">
    <property type="protein sequence ID" value="KAB4157895.1"/>
    <property type="molecule type" value="Genomic_DNA"/>
</dbReference>
<proteinExistence type="predicted"/>
<evidence type="ECO:0000313" key="2">
    <source>
        <dbReference type="Proteomes" id="UP000433928"/>
    </source>
</evidence>
<evidence type="ECO:0000313" key="1">
    <source>
        <dbReference type="EMBL" id="KAB4157895.1"/>
    </source>
</evidence>
<gene>
    <name evidence="1" type="ORF">GAQ59_24290</name>
</gene>
<accession>A0A6I0K297</accession>
<feature type="non-terminal residue" evidence="1">
    <location>
        <position position="1"/>
    </location>
</feature>
<dbReference type="Proteomes" id="UP000433928">
    <property type="component" value="Unassembled WGS sequence"/>
</dbReference>
<reference evidence="1 2" key="1">
    <citation type="journal article" date="2019" name="Nat. Med.">
        <title>A library of human gut bacterial isolates paired with longitudinal multiomics data enables mechanistic microbiome research.</title>
        <authorList>
            <person name="Poyet M."/>
            <person name="Groussin M."/>
            <person name="Gibbons S.M."/>
            <person name="Avila-Pacheco J."/>
            <person name="Jiang X."/>
            <person name="Kearney S.M."/>
            <person name="Perrotta A.R."/>
            <person name="Berdy B."/>
            <person name="Zhao S."/>
            <person name="Lieberman T.D."/>
            <person name="Swanson P.K."/>
            <person name="Smith M."/>
            <person name="Roesemann S."/>
            <person name="Alexander J.E."/>
            <person name="Rich S.A."/>
            <person name="Livny J."/>
            <person name="Vlamakis H."/>
            <person name="Clish C."/>
            <person name="Bullock K."/>
            <person name="Deik A."/>
            <person name="Scott J."/>
            <person name="Pierce K.A."/>
            <person name="Xavier R.J."/>
            <person name="Alm E.J."/>
        </authorList>
    </citation>
    <scope>NUCLEOTIDE SEQUENCE [LARGE SCALE GENOMIC DNA]</scope>
    <source>
        <strain evidence="1 2">BIOML-A27</strain>
    </source>
</reference>
<organism evidence="1 2">
    <name type="scientific">Bacteroides uniformis</name>
    <dbReference type="NCBI Taxonomy" id="820"/>
    <lineage>
        <taxon>Bacteria</taxon>
        <taxon>Pseudomonadati</taxon>
        <taxon>Bacteroidota</taxon>
        <taxon>Bacteroidia</taxon>
        <taxon>Bacteroidales</taxon>
        <taxon>Bacteroidaceae</taxon>
        <taxon>Bacteroides</taxon>
    </lineage>
</organism>
<comment type="caution">
    <text evidence="1">The sequence shown here is derived from an EMBL/GenBank/DDBJ whole genome shotgun (WGS) entry which is preliminary data.</text>
</comment>
<protein>
    <submittedName>
        <fullName evidence="1">SMI1/KNR4 family protein</fullName>
    </submittedName>
</protein>